<evidence type="ECO:0000256" key="7">
    <source>
        <dbReference type="ARBA" id="ARBA00023065"/>
    </source>
</evidence>
<feature type="domain" description="Potassium channel" evidence="17">
    <location>
        <begin position="242"/>
        <end position="300"/>
    </location>
</feature>
<dbReference type="GO" id="GO:0015271">
    <property type="term" value="F:outward rectifier potassium channel activity"/>
    <property type="evidence" value="ECO:0007669"/>
    <property type="project" value="TreeGrafter"/>
</dbReference>
<evidence type="ECO:0000256" key="9">
    <source>
        <dbReference type="ARBA" id="ARBA00023157"/>
    </source>
</evidence>
<dbReference type="InterPro" id="IPR003976">
    <property type="entry name" value="2pore_dom_K_chnl_TREK"/>
</dbReference>
<name>A0A553N451_9TELE</name>
<keyword evidence="10 14" id="KW-0407">Ion channel</keyword>
<evidence type="ECO:0000256" key="6">
    <source>
        <dbReference type="ARBA" id="ARBA00022989"/>
    </source>
</evidence>
<comment type="catalytic activity">
    <reaction evidence="11">
        <text>K(+)(in) = K(+)(out)</text>
        <dbReference type="Rhea" id="RHEA:29463"/>
        <dbReference type="ChEBI" id="CHEBI:29103"/>
    </reaction>
</comment>
<dbReference type="GO" id="GO:0005886">
    <property type="term" value="C:plasma membrane"/>
    <property type="evidence" value="ECO:0007669"/>
    <property type="project" value="UniProtKB-SubCell"/>
</dbReference>
<keyword evidence="8 16" id="KW-0472">Membrane</keyword>
<evidence type="ECO:0000256" key="3">
    <source>
        <dbReference type="ARBA" id="ARBA00022475"/>
    </source>
</evidence>
<evidence type="ECO:0000256" key="2">
    <source>
        <dbReference type="ARBA" id="ARBA00022448"/>
    </source>
</evidence>
<feature type="transmembrane region" description="Helical" evidence="16">
    <location>
        <begin position="396"/>
        <end position="419"/>
    </location>
</feature>
<dbReference type="AlphaFoldDB" id="A0A553N451"/>
<feature type="region of interest" description="Disordered" evidence="15">
    <location>
        <begin position="1"/>
        <end position="25"/>
    </location>
</feature>
<dbReference type="OrthoDB" id="297496at2759"/>
<dbReference type="InterPro" id="IPR003280">
    <property type="entry name" value="2pore_dom_K_chnl"/>
</dbReference>
<feature type="compositionally biased region" description="Basic and acidic residues" evidence="15">
    <location>
        <begin position="562"/>
        <end position="574"/>
    </location>
</feature>
<evidence type="ECO:0000313" key="18">
    <source>
        <dbReference type="EMBL" id="TRY60216.1"/>
    </source>
</evidence>
<dbReference type="PRINTS" id="PR01333">
    <property type="entry name" value="2POREKCHANEL"/>
</dbReference>
<dbReference type="STRING" id="623744.A0A553N451"/>
<feature type="transmembrane region" description="Helical" evidence="16">
    <location>
        <begin position="89"/>
        <end position="110"/>
    </location>
</feature>
<feature type="transmembrane region" description="Helical" evidence="16">
    <location>
        <begin position="280"/>
        <end position="309"/>
    </location>
</feature>
<evidence type="ECO:0000256" key="15">
    <source>
        <dbReference type="SAM" id="MobiDB-lite"/>
    </source>
</evidence>
<evidence type="ECO:0000256" key="16">
    <source>
        <dbReference type="SAM" id="Phobius"/>
    </source>
</evidence>
<dbReference type="GO" id="GO:0030322">
    <property type="term" value="P:stabilization of membrane potential"/>
    <property type="evidence" value="ECO:0007669"/>
    <property type="project" value="TreeGrafter"/>
</dbReference>
<evidence type="ECO:0000256" key="12">
    <source>
        <dbReference type="ARBA" id="ARBA00044657"/>
    </source>
</evidence>
<keyword evidence="19" id="KW-1185">Reference proteome</keyword>
<evidence type="ECO:0000256" key="8">
    <source>
        <dbReference type="ARBA" id="ARBA00023136"/>
    </source>
</evidence>
<dbReference type="EMBL" id="SRMA01027071">
    <property type="protein sequence ID" value="TRY60216.1"/>
    <property type="molecule type" value="Genomic_DNA"/>
</dbReference>
<evidence type="ECO:0000256" key="5">
    <source>
        <dbReference type="ARBA" id="ARBA00022958"/>
    </source>
</evidence>
<proteinExistence type="inferred from homology"/>
<dbReference type="InterPro" id="IPR013099">
    <property type="entry name" value="K_chnl_dom"/>
</dbReference>
<evidence type="ECO:0000313" key="19">
    <source>
        <dbReference type="Proteomes" id="UP000316079"/>
    </source>
</evidence>
<dbReference type="SUPFAM" id="SSF81324">
    <property type="entry name" value="Voltage-gated potassium channels"/>
    <property type="match status" value="2"/>
</dbReference>
<comment type="subcellular location">
    <subcellularLocation>
        <location evidence="1">Cell membrane</location>
        <topology evidence="1">Multi-pass membrane protein</topology>
    </subcellularLocation>
</comment>
<dbReference type="PRINTS" id="PR01499">
    <property type="entry name" value="TREKCHANNEL"/>
</dbReference>
<sequence length="643" mass="71514">MKFPAENPRKPGNWNPPPVPVQTNLVPPKKVQPGMLQSSLVQASVATMQNPMGCSLPRLSVSRPASMVASIEGVTDGSALLTVMKWKTVLAVFVVVVAYLVAGGLVFRALEQPFESNQKDTITLKKAAFLQKHPCVTPGELEELIKCIPIPDSALVLLPFSCPHACSSNLSYFLLIFHLLRGLPVERPGPVLTSFLDKPFIQTADRLKTVQLLILLLAWPLGSIHSVDAVNAGVSPIGDTSYNSSHWDLGSSFFFAGTVITTIGYGNIAPSTEGGKIFCILYAIFGIPLFGFLLAGVGDQLGTIFVKSIAKVEKMFRRKHNQISQTKIRVASTLLFILAGCILFVTIPALIFKHIEGWTGLEAIYFVVITLTTVGIGDYVAGGNRRIEYRKWYRPLVWFWILVGLAYFAAVLSMIGDWLRVLSKKTKMEVGEIKAHAAEWKANVRAELRETRRRLSVEVHDKLQRAATIRSMERRQLGFDQRAHSLDMLSPERRAAFNSLDGSNFKTSSQESIDTKLNNLRLRVEQNEHRRSDPSQAYSDENIFNRLGSVTRLTKRSKNRDLKKNIPDEGKKAVDSISCSTPTMDEPKKVVEDEEVEKEVNISLSNFPLFVESPNKQNGFVAPPAQTKEEETEDKDVHLQMEP</sequence>
<evidence type="ECO:0000259" key="17">
    <source>
        <dbReference type="Pfam" id="PF07885"/>
    </source>
</evidence>
<keyword evidence="9" id="KW-1015">Disulfide bond</keyword>
<keyword evidence="2 14" id="KW-0813">Transport</keyword>
<dbReference type="GO" id="GO:0022841">
    <property type="term" value="F:potassium ion leak channel activity"/>
    <property type="evidence" value="ECO:0007669"/>
    <property type="project" value="TreeGrafter"/>
</dbReference>
<keyword evidence="4 14" id="KW-0812">Transmembrane</keyword>
<keyword evidence="3" id="KW-1003">Cell membrane</keyword>
<feature type="transmembrane region" description="Helical" evidence="16">
    <location>
        <begin position="249"/>
        <end position="268"/>
    </location>
</feature>
<comment type="catalytic activity">
    <reaction evidence="13">
        <text>Cs(+)(in) = Cs(+)(out)</text>
        <dbReference type="Rhea" id="RHEA:78555"/>
        <dbReference type="ChEBI" id="CHEBI:49547"/>
    </reaction>
</comment>
<keyword evidence="6 16" id="KW-1133">Transmembrane helix</keyword>
<dbReference type="Gene3D" id="1.10.287.70">
    <property type="match status" value="2"/>
</dbReference>
<feature type="region of interest" description="Disordered" evidence="15">
    <location>
        <begin position="562"/>
        <end position="592"/>
    </location>
</feature>
<evidence type="ECO:0000256" key="10">
    <source>
        <dbReference type="ARBA" id="ARBA00023303"/>
    </source>
</evidence>
<dbReference type="Pfam" id="PF07885">
    <property type="entry name" value="Ion_trans_2"/>
    <property type="match status" value="2"/>
</dbReference>
<feature type="domain" description="Potassium channel" evidence="17">
    <location>
        <begin position="341"/>
        <end position="420"/>
    </location>
</feature>
<keyword evidence="5" id="KW-0630">Potassium</keyword>
<dbReference type="PANTHER" id="PTHR11003:SF32">
    <property type="entry name" value="POTASSIUM CHANNEL SUBFAMILY K MEMBER 10"/>
    <property type="match status" value="1"/>
</dbReference>
<reference evidence="18 19" key="1">
    <citation type="journal article" date="2019" name="Sci. Data">
        <title>Hybrid genome assembly and annotation of Danionella translucida.</title>
        <authorList>
            <person name="Kadobianskyi M."/>
            <person name="Schulze L."/>
            <person name="Schuelke M."/>
            <person name="Judkewitz B."/>
        </authorList>
    </citation>
    <scope>NUCLEOTIDE SEQUENCE [LARGE SCALE GENOMIC DNA]</scope>
    <source>
        <strain evidence="18 19">Bolton</strain>
    </source>
</reference>
<accession>A0A553N451</accession>
<organism evidence="18 19">
    <name type="scientific">Danionella cerebrum</name>
    <dbReference type="NCBI Taxonomy" id="2873325"/>
    <lineage>
        <taxon>Eukaryota</taxon>
        <taxon>Metazoa</taxon>
        <taxon>Chordata</taxon>
        <taxon>Craniata</taxon>
        <taxon>Vertebrata</taxon>
        <taxon>Euteleostomi</taxon>
        <taxon>Actinopterygii</taxon>
        <taxon>Neopterygii</taxon>
        <taxon>Teleostei</taxon>
        <taxon>Ostariophysi</taxon>
        <taxon>Cypriniformes</taxon>
        <taxon>Danionidae</taxon>
        <taxon>Danioninae</taxon>
        <taxon>Danionella</taxon>
    </lineage>
</organism>
<evidence type="ECO:0000256" key="1">
    <source>
        <dbReference type="ARBA" id="ARBA00004651"/>
    </source>
</evidence>
<evidence type="ECO:0000256" key="11">
    <source>
        <dbReference type="ARBA" id="ARBA00034430"/>
    </source>
</evidence>
<evidence type="ECO:0000256" key="4">
    <source>
        <dbReference type="ARBA" id="ARBA00022692"/>
    </source>
</evidence>
<keyword evidence="7 14" id="KW-0406">Ion transport</keyword>
<dbReference type="Proteomes" id="UP000316079">
    <property type="component" value="Unassembled WGS sequence"/>
</dbReference>
<protein>
    <recommendedName>
        <fullName evidence="17">Potassium channel domain-containing protein</fullName>
    </recommendedName>
</protein>
<comment type="caution">
    <text evidence="18">The sequence shown here is derived from an EMBL/GenBank/DDBJ whole genome shotgun (WGS) entry which is preliminary data.</text>
</comment>
<gene>
    <name evidence="18" type="ORF">DNTS_026366</name>
</gene>
<evidence type="ECO:0000256" key="13">
    <source>
        <dbReference type="ARBA" id="ARBA00044691"/>
    </source>
</evidence>
<comment type="catalytic activity">
    <reaction evidence="12">
        <text>Rb(+)(in) = Rb(+)(out)</text>
        <dbReference type="Rhea" id="RHEA:78547"/>
        <dbReference type="ChEBI" id="CHEBI:49847"/>
    </reaction>
</comment>
<comment type="similarity">
    <text evidence="14">Belongs to the two pore domain potassium channel (TC 1.A.1.8) family.</text>
</comment>
<feature type="transmembrane region" description="Helical" evidence="16">
    <location>
        <begin position="363"/>
        <end position="384"/>
    </location>
</feature>
<dbReference type="PANTHER" id="PTHR11003">
    <property type="entry name" value="POTASSIUM CHANNEL, SUBFAMILY K"/>
    <property type="match status" value="1"/>
</dbReference>
<feature type="region of interest" description="Disordered" evidence="15">
    <location>
        <begin position="612"/>
        <end position="643"/>
    </location>
</feature>
<evidence type="ECO:0000256" key="14">
    <source>
        <dbReference type="RuleBase" id="RU003857"/>
    </source>
</evidence>
<feature type="transmembrane region" description="Helical" evidence="16">
    <location>
        <begin position="330"/>
        <end position="351"/>
    </location>
</feature>